<reference evidence="1 2" key="1">
    <citation type="submission" date="2016-09" db="EMBL/GenBank/DDBJ databases">
        <authorList>
            <person name="Capua I."/>
            <person name="De Benedictis P."/>
            <person name="Joannis T."/>
            <person name="Lombin L.H."/>
            <person name="Cattoli G."/>
        </authorList>
    </citation>
    <scope>NUCLEOTIDE SEQUENCE [LARGE SCALE GENOMIC DNA]</scope>
    <source>
        <strain evidence="1 2">NRS-1</strain>
    </source>
</reference>
<sequence length="419" mass="49207">MNENLLQYLWKYKIFSKLDFKDTDGNPIEILDFGTLNTNSGPDFSLAKIKTKNIVLAGNIEIHVKSSDWYFHNHDLQKDYQSVILHVVYFNDTDVSELKEAGIPTLELKAYINEEILAKYQTLENQYQFIPCESIFDASKVPFLFSEETLLKKLDEKSIEIEQLLNQSKNNYEAVLFQKLAYSFGLKVNAEIYQNIAENIDFKIIQKISQNQFQLESLLFGKGNLLEKETETNQKWNREFEFLKTKFKISGQTFPVKFMRLMPPSFPTIRLSQLTMLYHLQPNLFSKILKAKNIQELKSLFEKVKTSEFWENHYTFEKTSEEKIEKKLSDDFIEILLINAVLPIIYTYFKNINPEKTDQVIDFYKNLNPEKNSIISSWKKLNVKFSSALETQAFLYHHKHLCSYKNCLNCSIGLKILKD</sequence>
<dbReference type="InterPro" id="IPR021272">
    <property type="entry name" value="DUF2851"/>
</dbReference>
<evidence type="ECO:0000313" key="2">
    <source>
        <dbReference type="Proteomes" id="UP000095601"/>
    </source>
</evidence>
<evidence type="ECO:0008006" key="3">
    <source>
        <dbReference type="Google" id="ProtNLM"/>
    </source>
</evidence>
<dbReference type="AlphaFoldDB" id="A0A1E5UB07"/>
<keyword evidence="2" id="KW-1185">Reference proteome</keyword>
<dbReference type="EMBL" id="MKGI01000079">
    <property type="protein sequence ID" value="OEL10101.1"/>
    <property type="molecule type" value="Genomic_DNA"/>
</dbReference>
<dbReference type="Pfam" id="PF11013">
    <property type="entry name" value="DUF2851"/>
    <property type="match status" value="1"/>
</dbReference>
<dbReference type="STRING" id="237258.SAMN04489756_10367"/>
<dbReference type="KEGG" id="cnr:EB819_09570"/>
<name>A0A1E5UB07_9FLAO</name>
<dbReference type="RefSeq" id="WP_069800609.1">
    <property type="nucleotide sequence ID" value="NZ_CP034157.1"/>
</dbReference>
<dbReference type="OrthoDB" id="1005072at2"/>
<protein>
    <recommendedName>
        <fullName evidence="3">DUF2851 domain-containing protein</fullName>
    </recommendedName>
</protein>
<accession>A0A1E5UB07</accession>
<dbReference type="Proteomes" id="UP000095601">
    <property type="component" value="Unassembled WGS sequence"/>
</dbReference>
<gene>
    <name evidence="1" type="ORF">BHF72_0795</name>
</gene>
<dbReference type="PATRIC" id="fig|237258.4.peg.975"/>
<proteinExistence type="predicted"/>
<organism evidence="1 2">
    <name type="scientific">Cloacibacterium normanense</name>
    <dbReference type="NCBI Taxonomy" id="237258"/>
    <lineage>
        <taxon>Bacteria</taxon>
        <taxon>Pseudomonadati</taxon>
        <taxon>Bacteroidota</taxon>
        <taxon>Flavobacteriia</taxon>
        <taxon>Flavobacteriales</taxon>
        <taxon>Weeksellaceae</taxon>
    </lineage>
</organism>
<comment type="caution">
    <text evidence="1">The sequence shown here is derived from an EMBL/GenBank/DDBJ whole genome shotgun (WGS) entry which is preliminary data.</text>
</comment>
<evidence type="ECO:0000313" key="1">
    <source>
        <dbReference type="EMBL" id="OEL10101.1"/>
    </source>
</evidence>